<dbReference type="PROSITE" id="PS51257">
    <property type="entry name" value="PROKAR_LIPOPROTEIN"/>
    <property type="match status" value="1"/>
</dbReference>
<protein>
    <recommendedName>
        <fullName evidence="4">Lipoprotein</fullName>
    </recommendedName>
</protein>
<evidence type="ECO:0000313" key="3">
    <source>
        <dbReference type="Proteomes" id="UP000288178"/>
    </source>
</evidence>
<gene>
    <name evidence="2" type="ORF">ENE75_18820</name>
</gene>
<keyword evidence="1" id="KW-0732">Signal</keyword>
<organism evidence="2 3">
    <name type="scientific">Rubrivivax albus</name>
    <dbReference type="NCBI Taxonomy" id="2499835"/>
    <lineage>
        <taxon>Bacteria</taxon>
        <taxon>Pseudomonadati</taxon>
        <taxon>Pseudomonadota</taxon>
        <taxon>Betaproteobacteria</taxon>
        <taxon>Burkholderiales</taxon>
        <taxon>Sphaerotilaceae</taxon>
        <taxon>Rubrivivax</taxon>
    </lineage>
</organism>
<evidence type="ECO:0000256" key="1">
    <source>
        <dbReference type="SAM" id="SignalP"/>
    </source>
</evidence>
<name>A0A437JS08_9BURK</name>
<accession>A0A437JS08</accession>
<feature type="chain" id="PRO_5019061947" description="Lipoprotein" evidence="1">
    <location>
        <begin position="19"/>
        <end position="192"/>
    </location>
</feature>
<dbReference type="EMBL" id="SACT01000007">
    <property type="protein sequence ID" value="RVT49697.1"/>
    <property type="molecule type" value="Genomic_DNA"/>
</dbReference>
<feature type="signal peptide" evidence="1">
    <location>
        <begin position="1"/>
        <end position="18"/>
    </location>
</feature>
<comment type="caution">
    <text evidence="2">The sequence shown here is derived from an EMBL/GenBank/DDBJ whole genome shotgun (WGS) entry which is preliminary data.</text>
</comment>
<proteinExistence type="predicted"/>
<dbReference type="RefSeq" id="WP_128199869.1">
    <property type="nucleotide sequence ID" value="NZ_SACT01000007.1"/>
</dbReference>
<keyword evidence="3" id="KW-1185">Reference proteome</keyword>
<evidence type="ECO:0008006" key="4">
    <source>
        <dbReference type="Google" id="ProtNLM"/>
    </source>
</evidence>
<sequence>MHKLLFLLPLVALSGCLAVVGPVSTERSSSVPGEVAQPSPRVAEGSQPFGLAFELEADRPLCVHDLAWRLDGVLTRAPNPWHRQFCTRPEQRHGRTMHVASLALGVTLPAQVDTLSVHFRYHPAAPLRKAEFALGPKLLYKPGWRTESLTVVFTSDEVKLDRLAVRTKEGSSTRREVRERIDVQGTRRDGAF</sequence>
<reference evidence="2 3" key="1">
    <citation type="submission" date="2019-01" db="EMBL/GenBank/DDBJ databases">
        <authorList>
            <person name="Chen W.-M."/>
        </authorList>
    </citation>
    <scope>NUCLEOTIDE SEQUENCE [LARGE SCALE GENOMIC DNA]</scope>
    <source>
        <strain evidence="2 3">ICH-3</strain>
    </source>
</reference>
<evidence type="ECO:0000313" key="2">
    <source>
        <dbReference type="EMBL" id="RVT49697.1"/>
    </source>
</evidence>
<dbReference type="AlphaFoldDB" id="A0A437JS08"/>
<dbReference type="Proteomes" id="UP000288178">
    <property type="component" value="Unassembled WGS sequence"/>
</dbReference>